<dbReference type="PROSITE" id="PS50995">
    <property type="entry name" value="HTH_MARR_2"/>
    <property type="match status" value="1"/>
</dbReference>
<name>D5BWP1_NITHN</name>
<dbReference type="PRINTS" id="PR00598">
    <property type="entry name" value="HTHMARR"/>
</dbReference>
<sequence>MDKAQITTSWLITQIHTNWSEACSPTSDLVIMLYRSVSLMKERIRQAIKEQGLSFAEFDVLSTLRTVNPPYQLSPTELYRLTLFTSGGMSKLLHKLEKEELISRHVKATDSRYRYARLTEKGKLLTERVMAAVATVELNLIDEPLSREDQQRLKQILGKLLPYLEERD</sequence>
<dbReference type="GO" id="GO:0006950">
    <property type="term" value="P:response to stress"/>
    <property type="evidence" value="ECO:0007669"/>
    <property type="project" value="TreeGrafter"/>
</dbReference>
<dbReference type="AlphaFoldDB" id="D5BWP1"/>
<protein>
    <submittedName>
        <fullName evidence="2">Regulatory protein MarR</fullName>
    </submittedName>
</protein>
<dbReference type="InterPro" id="IPR036390">
    <property type="entry name" value="WH_DNA-bd_sf"/>
</dbReference>
<keyword evidence="3" id="KW-1185">Reference proteome</keyword>
<dbReference type="STRING" id="472759.Nhal_2622"/>
<evidence type="ECO:0000313" key="3">
    <source>
        <dbReference type="Proteomes" id="UP000001844"/>
    </source>
</evidence>
<dbReference type="Gene3D" id="1.10.10.10">
    <property type="entry name" value="Winged helix-like DNA-binding domain superfamily/Winged helix DNA-binding domain"/>
    <property type="match status" value="1"/>
</dbReference>
<dbReference type="EMBL" id="CP001798">
    <property type="protein sequence ID" value="ADE15698.1"/>
    <property type="molecule type" value="Genomic_DNA"/>
</dbReference>
<dbReference type="Proteomes" id="UP000001844">
    <property type="component" value="Chromosome"/>
</dbReference>
<dbReference type="SMART" id="SM00347">
    <property type="entry name" value="HTH_MARR"/>
    <property type="match status" value="1"/>
</dbReference>
<dbReference type="KEGG" id="nhl:Nhal_2622"/>
<evidence type="ECO:0000313" key="2">
    <source>
        <dbReference type="EMBL" id="ADE15698.1"/>
    </source>
</evidence>
<dbReference type="InterPro" id="IPR036388">
    <property type="entry name" value="WH-like_DNA-bd_sf"/>
</dbReference>
<proteinExistence type="predicted"/>
<dbReference type="OrthoDB" id="32523at2"/>
<dbReference type="PANTHER" id="PTHR33164:SF104">
    <property type="entry name" value="TRANSCRIPTIONAL REGULATORY PROTEIN"/>
    <property type="match status" value="1"/>
</dbReference>
<dbReference type="PANTHER" id="PTHR33164">
    <property type="entry name" value="TRANSCRIPTIONAL REGULATOR, MARR FAMILY"/>
    <property type="match status" value="1"/>
</dbReference>
<organism evidence="2 3">
    <name type="scientific">Nitrosococcus halophilus (strain Nc4)</name>
    <dbReference type="NCBI Taxonomy" id="472759"/>
    <lineage>
        <taxon>Bacteria</taxon>
        <taxon>Pseudomonadati</taxon>
        <taxon>Pseudomonadota</taxon>
        <taxon>Gammaproteobacteria</taxon>
        <taxon>Chromatiales</taxon>
        <taxon>Chromatiaceae</taxon>
        <taxon>Nitrosococcus</taxon>
    </lineage>
</organism>
<evidence type="ECO:0000259" key="1">
    <source>
        <dbReference type="PROSITE" id="PS50995"/>
    </source>
</evidence>
<feature type="domain" description="HTH marR-type" evidence="1">
    <location>
        <begin position="26"/>
        <end position="162"/>
    </location>
</feature>
<dbReference type="GO" id="GO:0003700">
    <property type="term" value="F:DNA-binding transcription factor activity"/>
    <property type="evidence" value="ECO:0007669"/>
    <property type="project" value="InterPro"/>
</dbReference>
<dbReference type="InterPro" id="IPR039422">
    <property type="entry name" value="MarR/SlyA-like"/>
</dbReference>
<dbReference type="InterPro" id="IPR000835">
    <property type="entry name" value="HTH_MarR-typ"/>
</dbReference>
<dbReference type="HOGENOM" id="CLU_083287_27_5_6"/>
<dbReference type="SUPFAM" id="SSF46785">
    <property type="entry name" value="Winged helix' DNA-binding domain"/>
    <property type="match status" value="1"/>
</dbReference>
<gene>
    <name evidence="2" type="ordered locus">Nhal_2622</name>
</gene>
<dbReference type="eggNOG" id="COG1846">
    <property type="taxonomic scope" value="Bacteria"/>
</dbReference>
<accession>D5BWP1</accession>
<dbReference type="Pfam" id="PF12802">
    <property type="entry name" value="MarR_2"/>
    <property type="match status" value="1"/>
</dbReference>
<reference evidence="3" key="1">
    <citation type="submission" date="2010-04" db="EMBL/GenBank/DDBJ databases">
        <title>Complete genome sequence of Nitrosococcus halophilus Nc4, a salt-adapted, aerobic obligate ammonia-oxidizing sulfur purple bacterium.</title>
        <authorList>
            <consortium name="US DOE Joint Genome Institute"/>
            <person name="Campbell M.A."/>
            <person name="Malfatti S.A."/>
            <person name="Chain P.S.G."/>
            <person name="Heidelberg J.F."/>
            <person name="Ward B.B."/>
            <person name="Klotz M.G."/>
        </authorList>
    </citation>
    <scope>NUCLEOTIDE SEQUENCE [LARGE SCALE GENOMIC DNA]</scope>
    <source>
        <strain evidence="3">Nc4</strain>
    </source>
</reference>